<dbReference type="InterPro" id="IPR036691">
    <property type="entry name" value="Endo/exonu/phosph_ase_sf"/>
</dbReference>
<dbReference type="InParanoid" id="A0A6L2PKW7"/>
<comment type="caution">
    <text evidence="1">The sequence shown here is derived from an EMBL/GenBank/DDBJ whole genome shotgun (WGS) entry which is preliminary data.</text>
</comment>
<dbReference type="Gene3D" id="3.60.10.10">
    <property type="entry name" value="Endonuclease/exonuclease/phosphatase"/>
    <property type="match status" value="1"/>
</dbReference>
<evidence type="ECO:0000313" key="2">
    <source>
        <dbReference type="Proteomes" id="UP000502823"/>
    </source>
</evidence>
<gene>
    <name evidence="1" type="ORF">Cfor_09860</name>
</gene>
<dbReference type="OrthoDB" id="7391519at2759"/>
<dbReference type="SUPFAM" id="SSF56219">
    <property type="entry name" value="DNase I-like"/>
    <property type="match status" value="1"/>
</dbReference>
<dbReference type="Proteomes" id="UP000502823">
    <property type="component" value="Unassembled WGS sequence"/>
</dbReference>
<accession>A0A6L2PKW7</accession>
<name>A0A6L2PKW7_COPFO</name>
<protein>
    <recommendedName>
        <fullName evidence="3">Endonuclease/exonuclease/phosphatase domain-containing protein</fullName>
    </recommendedName>
</protein>
<keyword evidence="2" id="KW-1185">Reference proteome</keyword>
<dbReference type="EMBL" id="BLKM01000253">
    <property type="protein sequence ID" value="GFG30747.1"/>
    <property type="molecule type" value="Genomic_DNA"/>
</dbReference>
<dbReference type="AlphaFoldDB" id="A0A6L2PKW7"/>
<proteinExistence type="predicted"/>
<reference evidence="2" key="1">
    <citation type="submission" date="2020-01" db="EMBL/GenBank/DDBJ databases">
        <title>Draft genome sequence of the Termite Coptotermes fromosanus.</title>
        <authorList>
            <person name="Itakura S."/>
            <person name="Yosikawa Y."/>
            <person name="Umezawa K."/>
        </authorList>
    </citation>
    <scope>NUCLEOTIDE SEQUENCE [LARGE SCALE GENOMIC DNA]</scope>
</reference>
<organism evidence="1 2">
    <name type="scientific">Coptotermes formosanus</name>
    <name type="common">Formosan subterranean termite</name>
    <dbReference type="NCBI Taxonomy" id="36987"/>
    <lineage>
        <taxon>Eukaryota</taxon>
        <taxon>Metazoa</taxon>
        <taxon>Ecdysozoa</taxon>
        <taxon>Arthropoda</taxon>
        <taxon>Hexapoda</taxon>
        <taxon>Insecta</taxon>
        <taxon>Pterygota</taxon>
        <taxon>Neoptera</taxon>
        <taxon>Polyneoptera</taxon>
        <taxon>Dictyoptera</taxon>
        <taxon>Blattodea</taxon>
        <taxon>Blattoidea</taxon>
        <taxon>Termitoidae</taxon>
        <taxon>Rhinotermitidae</taxon>
        <taxon>Coptotermes</taxon>
    </lineage>
</organism>
<sequence>MQTQIKCLQINLQHSRVATANRMKIVEEDSTDILCIQDPYTIQDKTAGIPKRFKIFTSGKGRNRAAIVVTNNHIDTLLITQLSDVDAVVVEVILGNLKIILAKMYFDIGQQIEVDLAKLRQLYNTLKEQVFS</sequence>
<evidence type="ECO:0000313" key="1">
    <source>
        <dbReference type="EMBL" id="GFG30747.1"/>
    </source>
</evidence>
<evidence type="ECO:0008006" key="3">
    <source>
        <dbReference type="Google" id="ProtNLM"/>
    </source>
</evidence>